<comment type="caution">
    <text evidence="1">The sequence shown here is derived from an EMBL/GenBank/DDBJ whole genome shotgun (WGS) entry which is preliminary data.</text>
</comment>
<dbReference type="Proteomes" id="UP000178444">
    <property type="component" value="Unassembled WGS sequence"/>
</dbReference>
<protein>
    <submittedName>
        <fullName evidence="1">Uncharacterized protein</fullName>
    </submittedName>
</protein>
<reference evidence="1 2" key="1">
    <citation type="journal article" date="2016" name="Nat. Commun.">
        <title>Thousands of microbial genomes shed light on interconnected biogeochemical processes in an aquifer system.</title>
        <authorList>
            <person name="Anantharaman K."/>
            <person name="Brown C.T."/>
            <person name="Hug L.A."/>
            <person name="Sharon I."/>
            <person name="Castelle C.J."/>
            <person name="Probst A.J."/>
            <person name="Thomas B.C."/>
            <person name="Singh A."/>
            <person name="Wilkins M.J."/>
            <person name="Karaoz U."/>
            <person name="Brodie E.L."/>
            <person name="Williams K.H."/>
            <person name="Hubbard S.S."/>
            <person name="Banfield J.F."/>
        </authorList>
    </citation>
    <scope>NUCLEOTIDE SEQUENCE [LARGE SCALE GENOMIC DNA]</scope>
</reference>
<dbReference type="InterPro" id="IPR052913">
    <property type="entry name" value="Glycopeptide_resist_protein"/>
</dbReference>
<accession>A0A1F8GS65</accession>
<gene>
    <name evidence="1" type="ORF">A2941_01860</name>
</gene>
<dbReference type="PANTHER" id="PTHR35788">
    <property type="entry name" value="EXPORTED PROTEIN-RELATED"/>
    <property type="match status" value="1"/>
</dbReference>
<dbReference type="InterPro" id="IPR007391">
    <property type="entry name" value="Vancomycin_resist_VanW"/>
</dbReference>
<organism evidence="1 2">
    <name type="scientific">Candidatus Yanofskybacteria bacterium RIFCSPLOWO2_01_FULL_49_17</name>
    <dbReference type="NCBI Taxonomy" id="1802700"/>
    <lineage>
        <taxon>Bacteria</taxon>
        <taxon>Candidatus Yanofskyibacteriota</taxon>
    </lineage>
</organism>
<evidence type="ECO:0000313" key="2">
    <source>
        <dbReference type="Proteomes" id="UP000178444"/>
    </source>
</evidence>
<proteinExistence type="predicted"/>
<name>A0A1F8GS65_9BACT</name>
<dbReference type="EMBL" id="MGKO01000001">
    <property type="protein sequence ID" value="OGN28272.1"/>
    <property type="molecule type" value="Genomic_DNA"/>
</dbReference>
<dbReference type="AlphaFoldDB" id="A0A1F8GS65"/>
<dbReference type="Pfam" id="PF04294">
    <property type="entry name" value="VanW"/>
    <property type="match status" value="1"/>
</dbReference>
<sequence length="380" mass="41764">MGRVLLWAALISSLVTVGTWASVWYYVSTANSKLEPVKELRPSLLSSTNKTLTLSINGQKVQVKPAVMAKWLELYRRAYTGKEDLRVSDRLSDYLLTLKIQTGTPAKDVRFVVANGEVEIVAPSRPGKELDVQASDDLVRQSLLAGVSEVSLPIVPVQPSITEKTIADLKITDKLGGGESNFFGSSASRIQNISVSSALYNGLLIPAGGIFSFNEILGEVDAEHGYAPEKVINDQKIQYEYGGGICQVSTTMFRAAITAGLPIVERKPHAFPVQYYNPQGFDATIYPGSTDLRFKNDTPSYILVQTRISGKTLYFDFYGTSDGRNVTIDGPHQYDIQEDGAMKAHFVRTINFANGASKSQTFYSNYKSPSLYPTEPNPYL</sequence>
<dbReference type="PANTHER" id="PTHR35788:SF1">
    <property type="entry name" value="EXPORTED PROTEIN"/>
    <property type="match status" value="1"/>
</dbReference>
<evidence type="ECO:0000313" key="1">
    <source>
        <dbReference type="EMBL" id="OGN28272.1"/>
    </source>
</evidence>